<dbReference type="InterPro" id="IPR011990">
    <property type="entry name" value="TPR-like_helical_dom_sf"/>
</dbReference>
<feature type="repeat" description="PPR" evidence="3">
    <location>
        <begin position="311"/>
        <end position="345"/>
    </location>
</feature>
<name>A0AAV8HCP6_9POAL</name>
<dbReference type="Pfam" id="PF13041">
    <property type="entry name" value="PPR_2"/>
    <property type="match status" value="4"/>
</dbReference>
<evidence type="ECO:0000256" key="3">
    <source>
        <dbReference type="PROSITE-ProRule" id="PRU00708"/>
    </source>
</evidence>
<sequence>MLASVKLNLEWTGRSSNYLTELISYIHTRNPTPKQPNSQVNRGRSNKQTNRTPATGAASPSSALTSSPNPNPNPIPILYSTPSVSTNDRMRWPRPLLPLLFSHPISTSTSNSLSLADDLISSLPYLSSLRHLDPFLNRHIITEALFSLSSPLPAFRLYLLASYRRRLGSFNSFDRMVSLFLKHPDSLPQALDFIKVKYDDQHYVPPGAFEPVIAAYVRTGQFEKAIEVFERMIPDFDCPPNLRVYGILLKMFMENGLVVLAMALYNQMLMSNSSPGRSNYLIVMDGLCKTGMVEDALQLFDEMLERGVYPDARVYNVIITSLCRAGKFDGVTRLLQLMKEKECGPREADFNSVISGLCRLGRIDDAFAQLAVFQEEGFVLGLEGYSSLIDGLFKAGRFNEACQYFRKILNEDVKPDSIIYTTMIKGYADAGQVEECFSLLNEMTDRGLAPDIFCYNTIIKGLCDGGQLDRARSLQLEISKNNMVPDRATHTIMLRGFCNAGMVDEAQKIFDEMSNLGIQPSIHSYNSLVNGLCKAGRMNQAQLLLYKMEMGRNPFLFLRLSQGTDQIRDSAGLRKQVNELCQSGQILKAYELVHGILNSGVMPDVIIYNTLINGFCKNGDIDGALKLFKELQIKGYAPDEYTYCTLINGLYKAHRDEDANKLFQHLVQTGFKLTVSIYYQVMKWLGRKKMVGQAVMLWLDYLAQECTEVEAVNAISDVRKHFENGSLEEAVRGLLELDRVHGSVGPDPYTIWLTSFCIAGRVNDAFTIYTLLREYGIDLTPASCCILIDRLCLTNNLGWSVHLVLYSIKKSFLLFYKKGIDRLIQRLCVQNQRPLAQVLISRLCVSGYNLDNYITKSTKELLLKSEEELVQLKICRG</sequence>
<dbReference type="Pfam" id="PF01535">
    <property type="entry name" value="PPR"/>
    <property type="match status" value="5"/>
</dbReference>
<feature type="repeat" description="PPR" evidence="3">
    <location>
        <begin position="205"/>
        <end position="240"/>
    </location>
</feature>
<feature type="region of interest" description="Disordered" evidence="4">
    <location>
        <begin position="28"/>
        <end position="80"/>
    </location>
</feature>
<feature type="compositionally biased region" description="Polar residues" evidence="4">
    <location>
        <begin position="28"/>
        <end position="51"/>
    </location>
</feature>
<dbReference type="SUPFAM" id="SSF81901">
    <property type="entry name" value="HCP-like"/>
    <property type="match status" value="1"/>
</dbReference>
<feature type="repeat" description="PPR" evidence="3">
    <location>
        <begin position="381"/>
        <end position="415"/>
    </location>
</feature>
<accession>A0AAV8HCP6</accession>
<dbReference type="PROSITE" id="PS51375">
    <property type="entry name" value="PPR"/>
    <property type="match status" value="12"/>
</dbReference>
<feature type="repeat" description="PPR" evidence="3">
    <location>
        <begin position="276"/>
        <end position="310"/>
    </location>
</feature>
<evidence type="ECO:0000313" key="5">
    <source>
        <dbReference type="EMBL" id="KAJ4815630.1"/>
    </source>
</evidence>
<dbReference type="InterPro" id="IPR002885">
    <property type="entry name" value="PPR_rpt"/>
</dbReference>
<reference evidence="5" key="1">
    <citation type="submission" date="2022-08" db="EMBL/GenBank/DDBJ databases">
        <authorList>
            <person name="Marques A."/>
        </authorList>
    </citation>
    <scope>NUCLEOTIDE SEQUENCE</scope>
    <source>
        <strain evidence="5">RhyPub2mFocal</strain>
        <tissue evidence="5">Leaves</tissue>
    </source>
</reference>
<organism evidence="5 6">
    <name type="scientific">Rhynchospora pubera</name>
    <dbReference type="NCBI Taxonomy" id="906938"/>
    <lineage>
        <taxon>Eukaryota</taxon>
        <taxon>Viridiplantae</taxon>
        <taxon>Streptophyta</taxon>
        <taxon>Embryophyta</taxon>
        <taxon>Tracheophyta</taxon>
        <taxon>Spermatophyta</taxon>
        <taxon>Magnoliopsida</taxon>
        <taxon>Liliopsida</taxon>
        <taxon>Poales</taxon>
        <taxon>Cyperaceae</taxon>
        <taxon>Cyperoideae</taxon>
        <taxon>Rhynchosporeae</taxon>
        <taxon>Rhynchospora</taxon>
    </lineage>
</organism>
<protein>
    <submittedName>
        <fullName evidence="5">Pentatricopeptide repeat-containing protein</fullName>
    </submittedName>
</protein>
<keyword evidence="2" id="KW-0809">Transit peptide</keyword>
<dbReference type="AlphaFoldDB" id="A0AAV8HCP6"/>
<feature type="repeat" description="PPR" evidence="3">
    <location>
        <begin position="416"/>
        <end position="450"/>
    </location>
</feature>
<feature type="compositionally biased region" description="Low complexity" evidence="4">
    <location>
        <begin position="52"/>
        <end position="68"/>
    </location>
</feature>
<feature type="repeat" description="PPR" evidence="3">
    <location>
        <begin position="346"/>
        <end position="380"/>
    </location>
</feature>
<gene>
    <name evidence="5" type="ORF">LUZ62_028196</name>
</gene>
<feature type="repeat" description="PPR" evidence="3">
    <location>
        <begin position="521"/>
        <end position="555"/>
    </location>
</feature>
<dbReference type="Proteomes" id="UP001140206">
    <property type="component" value="Chromosome 1"/>
</dbReference>
<keyword evidence="6" id="KW-1185">Reference proteome</keyword>
<evidence type="ECO:0000256" key="4">
    <source>
        <dbReference type="SAM" id="MobiDB-lite"/>
    </source>
</evidence>
<evidence type="ECO:0000256" key="2">
    <source>
        <dbReference type="ARBA" id="ARBA00022946"/>
    </source>
</evidence>
<dbReference type="NCBIfam" id="TIGR00756">
    <property type="entry name" value="PPR"/>
    <property type="match status" value="10"/>
</dbReference>
<dbReference type="EMBL" id="JAMFTS010000001">
    <property type="protein sequence ID" value="KAJ4815630.1"/>
    <property type="molecule type" value="Genomic_DNA"/>
</dbReference>
<keyword evidence="1" id="KW-0677">Repeat</keyword>
<feature type="repeat" description="PPR" evidence="3">
    <location>
        <begin position="486"/>
        <end position="520"/>
    </location>
</feature>
<proteinExistence type="predicted"/>
<comment type="caution">
    <text evidence="5">The sequence shown here is derived from an EMBL/GenBank/DDBJ whole genome shotgun (WGS) entry which is preliminary data.</text>
</comment>
<evidence type="ECO:0000256" key="1">
    <source>
        <dbReference type="ARBA" id="ARBA00022737"/>
    </source>
</evidence>
<dbReference type="PANTHER" id="PTHR47932:SF63">
    <property type="entry name" value="OS08G0290000 PROTEIN"/>
    <property type="match status" value="1"/>
</dbReference>
<feature type="repeat" description="PPR" evidence="3">
    <location>
        <begin position="451"/>
        <end position="485"/>
    </location>
</feature>
<feature type="repeat" description="PPR" evidence="3">
    <location>
        <begin position="639"/>
        <end position="673"/>
    </location>
</feature>
<dbReference type="PANTHER" id="PTHR47932">
    <property type="entry name" value="ATPASE EXPRESSION PROTEIN 3"/>
    <property type="match status" value="1"/>
</dbReference>
<dbReference type="Gene3D" id="1.25.40.10">
    <property type="entry name" value="Tetratricopeptide repeat domain"/>
    <property type="match status" value="5"/>
</dbReference>
<feature type="repeat" description="PPR" evidence="3">
    <location>
        <begin position="604"/>
        <end position="638"/>
    </location>
</feature>
<evidence type="ECO:0000313" key="6">
    <source>
        <dbReference type="Proteomes" id="UP001140206"/>
    </source>
</evidence>
<feature type="repeat" description="PPR" evidence="3">
    <location>
        <begin position="241"/>
        <end position="275"/>
    </location>
</feature>